<dbReference type="EMBL" id="BLLK01000058">
    <property type="protein sequence ID" value="GFH57653.1"/>
    <property type="molecule type" value="Genomic_DNA"/>
</dbReference>
<feature type="chain" id="PRO_5042176378" description="STI1/HOP DP domain-containing protein" evidence="2">
    <location>
        <begin position="20"/>
        <end position="195"/>
    </location>
</feature>
<name>A0AAD3D4K3_9STRA</name>
<dbReference type="Pfam" id="PF17830">
    <property type="entry name" value="STI1-HOP_DP"/>
    <property type="match status" value="1"/>
</dbReference>
<comment type="caution">
    <text evidence="4">The sequence shown here is derived from an EMBL/GenBank/DDBJ whole genome shotgun (WGS) entry which is preliminary data.</text>
</comment>
<evidence type="ECO:0000256" key="1">
    <source>
        <dbReference type="ARBA" id="ARBA00022737"/>
    </source>
</evidence>
<sequence>MKTVFFLASLGVLSQAFNANPFYMKNRAVKLNTRIFAESSDVIDVEAEEEEPGTMRVSEIKSELDLRGIDYSDCFDKESLAQKLREARAKGTADPSILDQFNKQMEGKDKVELDDEVLSSTTAGDGTLPGGMPPDMLKQLMANPELMELMTNPKMQEVMKTMMTGGQAELEKAMQEDKEVYELVTKLNGIIGNSM</sequence>
<gene>
    <name evidence="4" type="ORF">CTEN210_14129</name>
</gene>
<evidence type="ECO:0000256" key="2">
    <source>
        <dbReference type="SAM" id="SignalP"/>
    </source>
</evidence>
<keyword evidence="2" id="KW-0732">Signal</keyword>
<reference evidence="4 5" key="1">
    <citation type="journal article" date="2021" name="Sci. Rep.">
        <title>The genome of the diatom Chaetoceros tenuissimus carries an ancient integrated fragment of an extant virus.</title>
        <authorList>
            <person name="Hongo Y."/>
            <person name="Kimura K."/>
            <person name="Takaki Y."/>
            <person name="Yoshida Y."/>
            <person name="Baba S."/>
            <person name="Kobayashi G."/>
            <person name="Nagasaki K."/>
            <person name="Hano T."/>
            <person name="Tomaru Y."/>
        </authorList>
    </citation>
    <scope>NUCLEOTIDE SEQUENCE [LARGE SCALE GENOMIC DNA]</scope>
    <source>
        <strain evidence="4 5">NIES-3715</strain>
    </source>
</reference>
<protein>
    <recommendedName>
        <fullName evidence="3">STI1/HOP DP domain-containing protein</fullName>
    </recommendedName>
</protein>
<dbReference type="InterPro" id="IPR041243">
    <property type="entry name" value="STI1/HOP_DP"/>
</dbReference>
<proteinExistence type="predicted"/>
<dbReference type="Proteomes" id="UP001054902">
    <property type="component" value="Unassembled WGS sequence"/>
</dbReference>
<evidence type="ECO:0000313" key="4">
    <source>
        <dbReference type="EMBL" id="GFH57653.1"/>
    </source>
</evidence>
<dbReference type="Gene3D" id="1.10.260.100">
    <property type="match status" value="1"/>
</dbReference>
<feature type="domain" description="STI1/HOP DP" evidence="3">
    <location>
        <begin position="133"/>
        <end position="187"/>
    </location>
</feature>
<feature type="signal peptide" evidence="2">
    <location>
        <begin position="1"/>
        <end position="19"/>
    </location>
</feature>
<evidence type="ECO:0000313" key="5">
    <source>
        <dbReference type="Proteomes" id="UP001054902"/>
    </source>
</evidence>
<keyword evidence="5" id="KW-1185">Reference proteome</keyword>
<organism evidence="4 5">
    <name type="scientific">Chaetoceros tenuissimus</name>
    <dbReference type="NCBI Taxonomy" id="426638"/>
    <lineage>
        <taxon>Eukaryota</taxon>
        <taxon>Sar</taxon>
        <taxon>Stramenopiles</taxon>
        <taxon>Ochrophyta</taxon>
        <taxon>Bacillariophyta</taxon>
        <taxon>Coscinodiscophyceae</taxon>
        <taxon>Chaetocerotophycidae</taxon>
        <taxon>Chaetocerotales</taxon>
        <taxon>Chaetocerotaceae</taxon>
        <taxon>Chaetoceros</taxon>
    </lineage>
</organism>
<evidence type="ECO:0000259" key="3">
    <source>
        <dbReference type="Pfam" id="PF17830"/>
    </source>
</evidence>
<keyword evidence="1" id="KW-0677">Repeat</keyword>
<dbReference type="AlphaFoldDB" id="A0AAD3D4K3"/>
<accession>A0AAD3D4K3</accession>